<evidence type="ECO:0000256" key="7">
    <source>
        <dbReference type="ARBA" id="ARBA00022833"/>
    </source>
</evidence>
<comment type="caution">
    <text evidence="12">The sequence shown here is derived from an EMBL/GenBank/DDBJ whole genome shotgun (WGS) entry which is preliminary data.</text>
</comment>
<dbReference type="OrthoDB" id="7759664at2759"/>
<evidence type="ECO:0000256" key="5">
    <source>
        <dbReference type="ARBA" id="ARBA00022723"/>
    </source>
</evidence>
<dbReference type="InterPro" id="IPR050731">
    <property type="entry name" value="HRD1_E3_ubiq-ligases"/>
</dbReference>
<dbReference type="AlphaFoldDB" id="A0A1C7LMU5"/>
<accession>A0A1C7LMU5</accession>
<keyword evidence="5" id="KW-0479">Metal-binding</keyword>
<dbReference type="PANTHER" id="PTHR22763:SF184">
    <property type="entry name" value="E3 UBIQUITIN-PROTEIN LIGASE SYNOVIOLIN"/>
    <property type="match status" value="1"/>
</dbReference>
<dbReference type="GO" id="GO:0008270">
    <property type="term" value="F:zinc ion binding"/>
    <property type="evidence" value="ECO:0007669"/>
    <property type="project" value="UniProtKB-KW"/>
</dbReference>
<feature type="transmembrane region" description="Helical" evidence="10">
    <location>
        <begin position="23"/>
        <end position="42"/>
    </location>
</feature>
<feature type="transmembrane region" description="Helical" evidence="10">
    <location>
        <begin position="120"/>
        <end position="139"/>
    </location>
</feature>
<dbReference type="STRING" id="5627.A0A1C7LMU5"/>
<gene>
    <name evidence="12" type="primary">Syvn1</name>
    <name evidence="12" type="ORF">A0H81_13978</name>
</gene>
<dbReference type="GO" id="GO:0012505">
    <property type="term" value="C:endomembrane system"/>
    <property type="evidence" value="ECO:0007669"/>
    <property type="project" value="UniProtKB-SubCell"/>
</dbReference>
<dbReference type="InterPro" id="IPR057992">
    <property type="entry name" value="TPR_SYVN1_N"/>
</dbReference>
<evidence type="ECO:0000313" key="13">
    <source>
        <dbReference type="Proteomes" id="UP000092993"/>
    </source>
</evidence>
<evidence type="ECO:0000256" key="9">
    <source>
        <dbReference type="ARBA" id="ARBA00023136"/>
    </source>
</evidence>
<protein>
    <submittedName>
        <fullName evidence="12">E3 ubiquitin-protein ligase synoviolin</fullName>
    </submittedName>
</protein>
<dbReference type="GO" id="GO:0036503">
    <property type="term" value="P:ERAD pathway"/>
    <property type="evidence" value="ECO:0007669"/>
    <property type="project" value="TreeGrafter"/>
</dbReference>
<feature type="transmembrane region" description="Helical" evidence="10">
    <location>
        <begin position="62"/>
        <end position="80"/>
    </location>
</feature>
<evidence type="ECO:0000313" key="12">
    <source>
        <dbReference type="EMBL" id="OBZ66092.1"/>
    </source>
</evidence>
<organism evidence="12 13">
    <name type="scientific">Grifola frondosa</name>
    <name type="common">Maitake</name>
    <name type="synonym">Polyporus frondosus</name>
    <dbReference type="NCBI Taxonomy" id="5627"/>
    <lineage>
        <taxon>Eukaryota</taxon>
        <taxon>Fungi</taxon>
        <taxon>Dikarya</taxon>
        <taxon>Basidiomycota</taxon>
        <taxon>Agaricomycotina</taxon>
        <taxon>Agaricomycetes</taxon>
        <taxon>Polyporales</taxon>
        <taxon>Grifolaceae</taxon>
        <taxon>Grifola</taxon>
    </lineage>
</organism>
<evidence type="ECO:0000256" key="6">
    <source>
        <dbReference type="ARBA" id="ARBA00022771"/>
    </source>
</evidence>
<dbReference type="EMBL" id="LUGG01000033">
    <property type="protein sequence ID" value="OBZ66092.1"/>
    <property type="molecule type" value="Genomic_DNA"/>
</dbReference>
<evidence type="ECO:0000256" key="10">
    <source>
        <dbReference type="SAM" id="Phobius"/>
    </source>
</evidence>
<keyword evidence="13" id="KW-1185">Reference proteome</keyword>
<keyword evidence="7" id="KW-0862">Zinc</keyword>
<dbReference type="Pfam" id="PF25563">
    <property type="entry name" value="TPR_SYVN1_N"/>
    <property type="match status" value="1"/>
</dbReference>
<keyword evidence="6" id="KW-0863">Zinc-finger</keyword>
<evidence type="ECO:0000259" key="11">
    <source>
        <dbReference type="Pfam" id="PF25563"/>
    </source>
</evidence>
<proteinExistence type="predicted"/>
<keyword evidence="8 10" id="KW-1133">Transmembrane helix</keyword>
<evidence type="ECO:0000256" key="3">
    <source>
        <dbReference type="ARBA" id="ARBA00022679"/>
    </source>
</evidence>
<dbReference type="Proteomes" id="UP000092993">
    <property type="component" value="Unassembled WGS sequence"/>
</dbReference>
<dbReference type="GO" id="GO:0043161">
    <property type="term" value="P:proteasome-mediated ubiquitin-dependent protein catabolic process"/>
    <property type="evidence" value="ECO:0007669"/>
    <property type="project" value="TreeGrafter"/>
</dbReference>
<comment type="pathway">
    <text evidence="2">Protein modification; protein ubiquitination.</text>
</comment>
<sequence>MPLNDVVRQGMQPFAAAVTSNRVLLYCAFSTFAVIAAVANACRNYSNFYSVAIYLSRSSRSVLLLANFGFLCALLCGRVMQRLFFGPLQPREVERLYDQTWMFVTESLLAFTIFRDEFDVPFLLMFGFLLFIKCFHWLMADRVESMDQTTSQDRPPYSISG</sequence>
<dbReference type="GO" id="GO:0061630">
    <property type="term" value="F:ubiquitin protein ligase activity"/>
    <property type="evidence" value="ECO:0007669"/>
    <property type="project" value="UniProtKB-EC"/>
</dbReference>
<evidence type="ECO:0000256" key="2">
    <source>
        <dbReference type="ARBA" id="ARBA00004906"/>
    </source>
</evidence>
<feature type="domain" description="E3 ubiquitin-protein ligase synoviolin-like TPR repeats" evidence="11">
    <location>
        <begin position="22"/>
        <end position="151"/>
    </location>
</feature>
<name>A0A1C7LMU5_GRIFR</name>
<evidence type="ECO:0000256" key="1">
    <source>
        <dbReference type="ARBA" id="ARBA00004370"/>
    </source>
</evidence>
<keyword evidence="9 10" id="KW-0472">Membrane</keyword>
<keyword evidence="4 10" id="KW-0812">Transmembrane</keyword>
<evidence type="ECO:0000256" key="8">
    <source>
        <dbReference type="ARBA" id="ARBA00022989"/>
    </source>
</evidence>
<reference evidence="12 13" key="1">
    <citation type="submission" date="2016-03" db="EMBL/GenBank/DDBJ databases">
        <title>Whole genome sequencing of Grifola frondosa 9006-11.</title>
        <authorList>
            <person name="Min B."/>
            <person name="Park H."/>
            <person name="Kim J.-G."/>
            <person name="Cho H."/>
            <person name="Oh Y.-L."/>
            <person name="Kong W.-S."/>
            <person name="Choi I.-G."/>
        </authorList>
    </citation>
    <scope>NUCLEOTIDE SEQUENCE [LARGE SCALE GENOMIC DNA]</scope>
    <source>
        <strain evidence="12 13">9006-11</strain>
    </source>
</reference>
<evidence type="ECO:0000256" key="4">
    <source>
        <dbReference type="ARBA" id="ARBA00022692"/>
    </source>
</evidence>
<dbReference type="PANTHER" id="PTHR22763">
    <property type="entry name" value="RING ZINC FINGER PROTEIN"/>
    <property type="match status" value="1"/>
</dbReference>
<comment type="subcellular location">
    <subcellularLocation>
        <location evidence="1">Membrane</location>
    </subcellularLocation>
</comment>
<keyword evidence="3" id="KW-0808">Transferase</keyword>